<organism evidence="1 2">
    <name type="scientific">Engelhardtia mirabilis</name>
    <dbReference type="NCBI Taxonomy" id="2528011"/>
    <lineage>
        <taxon>Bacteria</taxon>
        <taxon>Pseudomonadati</taxon>
        <taxon>Planctomycetota</taxon>
        <taxon>Planctomycetia</taxon>
        <taxon>Planctomycetia incertae sedis</taxon>
        <taxon>Engelhardtia</taxon>
    </lineage>
</organism>
<sequence length="627" mass="67471">MTTSSPSPRDDFERIVERRFSRREALRATAAGIALTAFAPGAAARRRPSASSLGFTEVRHGLDEVHEVSDGHTCEPLIAWGDPVVAGAAPLDVRRPDPEAQSTQFGHGNDFVAFLPHRGQPHSSTRGLLAVNHEHSVGKLMWAEPGAVPPLVRARAELTAQGLSVVEVTRVGGSWSTVHGSRFGRRITGETPMRLSGPAAGHARLATSADRSGGLVLGTFGNCSGGTTPWGTVLSGEENIHEHFGGAVPTAGPEADNHRRMGMGATVYDWAAWIPRFDMEREPNEPNRFGWVVEVDPHDPDALPVKRTALGRFKHEAAATVVDASGRLVVYLGDDERGQCLYRYVSDGVVDLEQRSRNGELLDRGVLSVARFESDGSLRWLPLVFGEGPLIERNGFRSQADVLIECRRAAELLGGTPLDRPEDVEANPVTGLVYAAMTNNTLRGKHRHQPVDAANPRPENRHGHVVELIPPGEPGARHHAASAFRWELFLLGGDPGGDVGARAHPDTTVDGWLSCPDNLTFDSRGRLWIATDGMGKLGLGDGLYGCDTAGEGRALTRQFFRAPRGAEVCGPCFTPDDRTLFLAVQHPGNEGGSTFAQPSTRWPDFSPDLPPRPAVMVAERLDGGPIG</sequence>
<dbReference type="InterPro" id="IPR008557">
    <property type="entry name" value="PhoX"/>
</dbReference>
<proteinExistence type="predicted"/>
<dbReference type="Proteomes" id="UP000316921">
    <property type="component" value="Chromosome"/>
</dbReference>
<protein>
    <recommendedName>
        <fullName evidence="3">Phosphatase</fullName>
    </recommendedName>
</protein>
<evidence type="ECO:0000313" key="2">
    <source>
        <dbReference type="Proteomes" id="UP000316921"/>
    </source>
</evidence>
<dbReference type="PANTHER" id="PTHR35399">
    <property type="entry name" value="SLR8030 PROTEIN"/>
    <property type="match status" value="1"/>
</dbReference>
<dbReference type="SUPFAM" id="SSF63829">
    <property type="entry name" value="Calcium-dependent phosphotriesterase"/>
    <property type="match status" value="1"/>
</dbReference>
<dbReference type="AlphaFoldDB" id="A0A518BN30"/>
<dbReference type="KEGG" id="pbap:Pla133_34870"/>
<evidence type="ECO:0000313" key="1">
    <source>
        <dbReference type="EMBL" id="QDU68391.1"/>
    </source>
</evidence>
<dbReference type="PANTHER" id="PTHR35399:SF2">
    <property type="entry name" value="DUF839 DOMAIN-CONTAINING PROTEIN"/>
    <property type="match status" value="1"/>
</dbReference>
<dbReference type="Pfam" id="PF05787">
    <property type="entry name" value="PhoX"/>
    <property type="match status" value="1"/>
</dbReference>
<dbReference type="RefSeq" id="WP_145067354.1">
    <property type="nucleotide sequence ID" value="NZ_CP036287.1"/>
</dbReference>
<dbReference type="InterPro" id="IPR006311">
    <property type="entry name" value="TAT_signal"/>
</dbReference>
<evidence type="ECO:0008006" key="3">
    <source>
        <dbReference type="Google" id="ProtNLM"/>
    </source>
</evidence>
<dbReference type="EMBL" id="CP036287">
    <property type="protein sequence ID" value="QDU68391.1"/>
    <property type="molecule type" value="Genomic_DNA"/>
</dbReference>
<name>A0A518BN30_9BACT</name>
<keyword evidence="2" id="KW-1185">Reference proteome</keyword>
<accession>A0A518BN30</accession>
<reference evidence="1 2" key="1">
    <citation type="submission" date="2019-02" db="EMBL/GenBank/DDBJ databases">
        <title>Deep-cultivation of Planctomycetes and their phenomic and genomic characterization uncovers novel biology.</title>
        <authorList>
            <person name="Wiegand S."/>
            <person name="Jogler M."/>
            <person name="Boedeker C."/>
            <person name="Pinto D."/>
            <person name="Vollmers J."/>
            <person name="Rivas-Marin E."/>
            <person name="Kohn T."/>
            <person name="Peeters S.H."/>
            <person name="Heuer A."/>
            <person name="Rast P."/>
            <person name="Oberbeckmann S."/>
            <person name="Bunk B."/>
            <person name="Jeske O."/>
            <person name="Meyerdierks A."/>
            <person name="Storesund J.E."/>
            <person name="Kallscheuer N."/>
            <person name="Luecker S."/>
            <person name="Lage O.M."/>
            <person name="Pohl T."/>
            <person name="Merkel B.J."/>
            <person name="Hornburger P."/>
            <person name="Mueller R.-W."/>
            <person name="Bruemmer F."/>
            <person name="Labrenz M."/>
            <person name="Spormann A.M."/>
            <person name="Op den Camp H."/>
            <person name="Overmann J."/>
            <person name="Amann R."/>
            <person name="Jetten M.S.M."/>
            <person name="Mascher T."/>
            <person name="Medema M.H."/>
            <person name="Devos D.P."/>
            <person name="Kaster A.-K."/>
            <person name="Ovreas L."/>
            <person name="Rohde M."/>
            <person name="Galperin M.Y."/>
            <person name="Jogler C."/>
        </authorList>
    </citation>
    <scope>NUCLEOTIDE SEQUENCE [LARGE SCALE GENOMIC DNA]</scope>
    <source>
        <strain evidence="1 2">Pla133</strain>
    </source>
</reference>
<dbReference type="PROSITE" id="PS51318">
    <property type="entry name" value="TAT"/>
    <property type="match status" value="1"/>
</dbReference>
<gene>
    <name evidence="1" type="ORF">Pla133_34870</name>
</gene>